<protein>
    <recommendedName>
        <fullName evidence="3">Succinyl-diaminopimelate desuccinylase</fullName>
        <ecNumber evidence="3">3.5.1.18</ecNumber>
    </recommendedName>
</protein>
<proteinExistence type="predicted"/>
<dbReference type="SUPFAM" id="SSF55031">
    <property type="entry name" value="Bacterial exopeptidase dimerisation domain"/>
    <property type="match status" value="1"/>
</dbReference>
<dbReference type="RefSeq" id="WP_034224941.1">
    <property type="nucleotide sequence ID" value="NZ_AXCW01000062.1"/>
</dbReference>
<keyword evidence="2 5" id="KW-0378">Hydrolase</keyword>
<dbReference type="SUPFAM" id="SSF53187">
    <property type="entry name" value="Zn-dependent exopeptidases"/>
    <property type="match status" value="1"/>
</dbReference>
<evidence type="ECO:0000313" key="5">
    <source>
        <dbReference type="EMBL" id="EYR63882.1"/>
    </source>
</evidence>
<keyword evidence="6" id="KW-1185">Reference proteome</keyword>
<dbReference type="Gene3D" id="3.30.70.360">
    <property type="match status" value="1"/>
</dbReference>
<evidence type="ECO:0000259" key="4">
    <source>
        <dbReference type="Pfam" id="PF07687"/>
    </source>
</evidence>
<dbReference type="InterPro" id="IPR011650">
    <property type="entry name" value="Peptidase_M20_dimer"/>
</dbReference>
<dbReference type="GO" id="GO:0009089">
    <property type="term" value="P:lysine biosynthetic process via diaminopimelate"/>
    <property type="evidence" value="ECO:0007669"/>
    <property type="project" value="UniProtKB-UniRule"/>
</dbReference>
<comment type="caution">
    <text evidence="5">The sequence shown here is derived from an EMBL/GenBank/DDBJ whole genome shotgun (WGS) entry which is preliminary data.</text>
</comment>
<accession>A0A021VXV0</accession>
<feature type="domain" description="Peptidase M20 dimerisation" evidence="4">
    <location>
        <begin position="178"/>
        <end position="276"/>
    </location>
</feature>
<dbReference type="GO" id="GO:0046872">
    <property type="term" value="F:metal ion binding"/>
    <property type="evidence" value="ECO:0007669"/>
    <property type="project" value="UniProtKB-KW"/>
</dbReference>
<dbReference type="Pfam" id="PF01546">
    <property type="entry name" value="Peptidase_M20"/>
    <property type="match status" value="1"/>
</dbReference>
<evidence type="ECO:0000256" key="2">
    <source>
        <dbReference type="ARBA" id="ARBA00022801"/>
    </source>
</evidence>
<dbReference type="InterPro" id="IPR050072">
    <property type="entry name" value="Peptidase_M20A"/>
</dbReference>
<evidence type="ECO:0000313" key="6">
    <source>
        <dbReference type="Proteomes" id="UP000019753"/>
    </source>
</evidence>
<dbReference type="OrthoDB" id="7055905at2"/>
<dbReference type="Gene3D" id="3.40.630.10">
    <property type="entry name" value="Zn peptidases"/>
    <property type="match status" value="1"/>
</dbReference>
<dbReference type="Proteomes" id="UP000019753">
    <property type="component" value="Unassembled WGS sequence"/>
</dbReference>
<reference evidence="5 6" key="1">
    <citation type="submission" date="2014-01" db="EMBL/GenBank/DDBJ databases">
        <title>Actinotalea ferrariae CF5-4.</title>
        <authorList>
            <person name="Chen F."/>
            <person name="Li Y."/>
            <person name="Wang G."/>
        </authorList>
    </citation>
    <scope>NUCLEOTIDE SEQUENCE [LARGE SCALE GENOMIC DNA]</scope>
    <source>
        <strain evidence="5 6">CF5-4</strain>
    </source>
</reference>
<evidence type="ECO:0000256" key="1">
    <source>
        <dbReference type="ARBA" id="ARBA00022723"/>
    </source>
</evidence>
<dbReference type="EC" id="3.5.1.18" evidence="3"/>
<evidence type="ECO:0000256" key="3">
    <source>
        <dbReference type="NCBIfam" id="TIGR01900"/>
    </source>
</evidence>
<gene>
    <name evidence="5" type="ORF">N866_17470</name>
</gene>
<dbReference type="GO" id="GO:0006526">
    <property type="term" value="P:L-arginine biosynthetic process"/>
    <property type="evidence" value="ECO:0007669"/>
    <property type="project" value="TreeGrafter"/>
</dbReference>
<dbReference type="AlphaFoldDB" id="A0A021VXV0"/>
<dbReference type="InterPro" id="IPR002933">
    <property type="entry name" value="Peptidase_M20"/>
</dbReference>
<dbReference type="NCBIfam" id="TIGR01900">
    <property type="entry name" value="dapE-gram_pos"/>
    <property type="match status" value="1"/>
</dbReference>
<dbReference type="EMBL" id="AXCW01000062">
    <property type="protein sequence ID" value="EYR63882.1"/>
    <property type="molecule type" value="Genomic_DNA"/>
</dbReference>
<keyword evidence="1" id="KW-0479">Metal-binding</keyword>
<dbReference type="InterPro" id="IPR010174">
    <property type="entry name" value="Succinyl-DAP_deSuclase_DapE"/>
</dbReference>
<dbReference type="PANTHER" id="PTHR43808:SF31">
    <property type="entry name" value="N-ACETYL-L-CITRULLINE DEACETYLASE"/>
    <property type="match status" value="1"/>
</dbReference>
<organism evidence="5 6">
    <name type="scientific">Actinotalea ferrariae CF5-4</name>
    <dbReference type="NCBI Taxonomy" id="948458"/>
    <lineage>
        <taxon>Bacteria</taxon>
        <taxon>Bacillati</taxon>
        <taxon>Actinomycetota</taxon>
        <taxon>Actinomycetes</taxon>
        <taxon>Micrococcales</taxon>
        <taxon>Cellulomonadaceae</taxon>
        <taxon>Actinotalea</taxon>
    </lineage>
</organism>
<dbReference type="GO" id="GO:0009014">
    <property type="term" value="F:succinyl-diaminopimelate desuccinylase activity"/>
    <property type="evidence" value="ECO:0007669"/>
    <property type="project" value="UniProtKB-UniRule"/>
</dbReference>
<dbReference type="InterPro" id="IPR036264">
    <property type="entry name" value="Bact_exopeptidase_dim_dom"/>
</dbReference>
<dbReference type="GO" id="GO:0008777">
    <property type="term" value="F:acetylornithine deacetylase activity"/>
    <property type="evidence" value="ECO:0007669"/>
    <property type="project" value="TreeGrafter"/>
</dbReference>
<name>A0A021VXV0_9CELL</name>
<dbReference type="Pfam" id="PF07687">
    <property type="entry name" value="M20_dimer"/>
    <property type="match status" value="1"/>
</dbReference>
<sequence>MNAAPPTTPALDLTSDVLALTRALCDVPSVSGDETRLADLVETALRALPHLEVLRDGDAVMARTHLGRAERVVVAGHLDTVPVAANLPTRLLGEGAAAELWGRGTVDMKGGVAVQLACAAAVTEPVRDVTWVFYDHEEVASELNGLGRLVRHHPEWLRADLAVLCEPTSGAIEGGCNGTLRVEVTLPGRAAHSARAWRGVNAIHAAAPLLQALADHPAEEVEVDGLTYRESLSAVLITGGIATNVVPDRCVVTVNYRFAPALSPQEAVDRVRALVDGLGIPGAQVEVTDLAPGARPGLDHPAAAAFAATVQRLTGRTPAAKVGWTDVARFAELGVPAVNFGPGDPSLAHADDERCPVADLDTCFFALRTWLTEPTG</sequence>
<dbReference type="PANTHER" id="PTHR43808">
    <property type="entry name" value="ACETYLORNITHINE DEACETYLASE"/>
    <property type="match status" value="1"/>
</dbReference>